<gene>
    <name evidence="3" type="ORF">D7294_06915</name>
</gene>
<dbReference type="AlphaFoldDB" id="A0A3A9Z9Y8"/>
<protein>
    <submittedName>
        <fullName evidence="3">Universal stress protein</fullName>
    </submittedName>
</protein>
<comment type="caution">
    <text evidence="3">The sequence shown here is derived from an EMBL/GenBank/DDBJ whole genome shotgun (WGS) entry which is preliminary data.</text>
</comment>
<keyword evidence="4" id="KW-1185">Reference proteome</keyword>
<evidence type="ECO:0000313" key="4">
    <source>
        <dbReference type="Proteomes" id="UP000272474"/>
    </source>
</evidence>
<dbReference type="Proteomes" id="UP000272474">
    <property type="component" value="Unassembled WGS sequence"/>
</dbReference>
<dbReference type="InterPro" id="IPR014729">
    <property type="entry name" value="Rossmann-like_a/b/a_fold"/>
</dbReference>
<proteinExistence type="inferred from homology"/>
<evidence type="ECO:0000256" key="1">
    <source>
        <dbReference type="ARBA" id="ARBA00008791"/>
    </source>
</evidence>
<dbReference type="Pfam" id="PF00582">
    <property type="entry name" value="Usp"/>
    <property type="match status" value="2"/>
</dbReference>
<organism evidence="3 4">
    <name type="scientific">Streptomyces hoynatensis</name>
    <dbReference type="NCBI Taxonomy" id="1141874"/>
    <lineage>
        <taxon>Bacteria</taxon>
        <taxon>Bacillati</taxon>
        <taxon>Actinomycetota</taxon>
        <taxon>Actinomycetes</taxon>
        <taxon>Kitasatosporales</taxon>
        <taxon>Streptomycetaceae</taxon>
        <taxon>Streptomyces</taxon>
    </lineage>
</organism>
<dbReference type="Gene3D" id="3.40.50.620">
    <property type="entry name" value="HUPs"/>
    <property type="match status" value="2"/>
</dbReference>
<evidence type="ECO:0000313" key="3">
    <source>
        <dbReference type="EMBL" id="RKN45073.1"/>
    </source>
</evidence>
<dbReference type="PRINTS" id="PR01438">
    <property type="entry name" value="UNVRSLSTRESS"/>
</dbReference>
<dbReference type="InterPro" id="IPR006016">
    <property type="entry name" value="UspA"/>
</dbReference>
<feature type="domain" description="UspA" evidence="2">
    <location>
        <begin position="2"/>
        <end position="139"/>
    </location>
</feature>
<sequence>MPQPVVVGVDGSECSLTAVDWAADEAARHGRPLRLVYAWFWEQYEILAPAGALERPEGGTAADGVLAAAGERVSRRQPSLDVSVNAATSPPVPTLVEEGGNAFLLVVGSRGRGPLTSLFLGSVGLGVAGRAPCPTVVVRGAPQALNEGFGRVVLGVSGSEHEASATEFAVREAAARACELRAVHAWRRSPQDASHPDGEARAETVLAGALADALAAHPDVEARHEAREGAPREVLLRAAQTADLLVVGAHRRTGHHGLGLGLAGHALVHHAPCPVAVVPRQ</sequence>
<reference evidence="3 4" key="1">
    <citation type="journal article" date="2014" name="Int. J. Syst. Evol. Microbiol.">
        <title>Streptomyces hoynatensis sp. nov., isolated from deep marine sediment.</title>
        <authorList>
            <person name="Veyisoglu A."/>
            <person name="Sahin N."/>
        </authorList>
    </citation>
    <scope>NUCLEOTIDE SEQUENCE [LARGE SCALE GENOMIC DNA]</scope>
    <source>
        <strain evidence="3 4">KCTC 29097</strain>
    </source>
</reference>
<comment type="similarity">
    <text evidence="1">Belongs to the universal stress protein A family.</text>
</comment>
<dbReference type="RefSeq" id="WP_120677103.1">
    <property type="nucleotide sequence ID" value="NZ_RBAL01000003.1"/>
</dbReference>
<dbReference type="OrthoDB" id="3174546at2"/>
<dbReference type="InterPro" id="IPR006015">
    <property type="entry name" value="Universal_stress_UspA"/>
</dbReference>
<dbReference type="PANTHER" id="PTHR46553:SF3">
    <property type="entry name" value="ADENINE NUCLEOTIDE ALPHA HYDROLASES-LIKE SUPERFAMILY PROTEIN"/>
    <property type="match status" value="1"/>
</dbReference>
<evidence type="ECO:0000259" key="2">
    <source>
        <dbReference type="Pfam" id="PF00582"/>
    </source>
</evidence>
<dbReference type="SUPFAM" id="SSF52402">
    <property type="entry name" value="Adenine nucleotide alpha hydrolases-like"/>
    <property type="match status" value="2"/>
</dbReference>
<feature type="domain" description="UspA" evidence="2">
    <location>
        <begin position="149"/>
        <end position="279"/>
    </location>
</feature>
<dbReference type="EMBL" id="RBAL01000003">
    <property type="protein sequence ID" value="RKN45073.1"/>
    <property type="molecule type" value="Genomic_DNA"/>
</dbReference>
<dbReference type="PANTHER" id="PTHR46553">
    <property type="entry name" value="ADENINE NUCLEOTIDE ALPHA HYDROLASES-LIKE SUPERFAMILY PROTEIN"/>
    <property type="match status" value="1"/>
</dbReference>
<accession>A0A3A9Z9Y8</accession>
<name>A0A3A9Z9Y8_9ACTN</name>